<proteinExistence type="predicted"/>
<reference evidence="2 3" key="1">
    <citation type="journal article" date="2020" name="Nature">
        <title>Six reference-quality genomes reveal evolution of bat adaptations.</title>
        <authorList>
            <person name="Jebb D."/>
            <person name="Huang Z."/>
            <person name="Pippel M."/>
            <person name="Hughes G.M."/>
            <person name="Lavrichenko K."/>
            <person name="Devanna P."/>
            <person name="Winkler S."/>
            <person name="Jermiin L.S."/>
            <person name="Skirmuntt E.C."/>
            <person name="Katzourakis A."/>
            <person name="Burkitt-Gray L."/>
            <person name="Ray D.A."/>
            <person name="Sullivan K.A.M."/>
            <person name="Roscito J.G."/>
            <person name="Kirilenko B.M."/>
            <person name="Davalos L.M."/>
            <person name="Corthals A.P."/>
            <person name="Power M.L."/>
            <person name="Jones G."/>
            <person name="Ransome R.D."/>
            <person name="Dechmann D.K.N."/>
            <person name="Locatelli A.G."/>
            <person name="Puechmaille S.J."/>
            <person name="Fedrigo O."/>
            <person name="Jarvis E.D."/>
            <person name="Hiller M."/>
            <person name="Vernes S.C."/>
            <person name="Myers E.W."/>
            <person name="Teeling E.C."/>
        </authorList>
    </citation>
    <scope>NUCLEOTIDE SEQUENCE [LARGE SCALE GENOMIC DNA]</scope>
    <source>
        <strain evidence="2">Bat1K_MPI-CBG_1</strain>
    </source>
</reference>
<sequence length="264" mass="27254">MYVFMCFQRAGKGGRNRGRETSMCGCLSHASPPRGPACNPGLHPDWELNQQPFGSQASAQATEPHQPGHRISFCHRRDGGTSPPGNENRSAFDAPSVFPHGRTPQAAPGDAGPAGCCVCPSHRAGAWGVRSGCREARGALLGGRPLVCLESQSPAFPAAPTPPCPLCPPVPPALPWLTSPTSPSSHPSGPRLPSWALDSPCCGLSGCGTHLLVSKCCRLPHPGAAGPHPRVVPSVRLGQGQSGVGGRLPPPHQPGPAQHKGSQA</sequence>
<evidence type="ECO:0000256" key="1">
    <source>
        <dbReference type="SAM" id="MobiDB-lite"/>
    </source>
</evidence>
<feature type="region of interest" description="Disordered" evidence="1">
    <location>
        <begin position="55"/>
        <end position="106"/>
    </location>
</feature>
<dbReference type="AlphaFoldDB" id="A0A833Z3S0"/>
<dbReference type="Proteomes" id="UP000664940">
    <property type="component" value="Unassembled WGS sequence"/>
</dbReference>
<accession>A0A833Z3S0</accession>
<evidence type="ECO:0000313" key="3">
    <source>
        <dbReference type="Proteomes" id="UP000664940"/>
    </source>
</evidence>
<organism evidence="2 3">
    <name type="scientific">Phyllostomus discolor</name>
    <name type="common">pale spear-nosed bat</name>
    <dbReference type="NCBI Taxonomy" id="89673"/>
    <lineage>
        <taxon>Eukaryota</taxon>
        <taxon>Metazoa</taxon>
        <taxon>Chordata</taxon>
        <taxon>Craniata</taxon>
        <taxon>Vertebrata</taxon>
        <taxon>Euteleostomi</taxon>
        <taxon>Mammalia</taxon>
        <taxon>Eutheria</taxon>
        <taxon>Laurasiatheria</taxon>
        <taxon>Chiroptera</taxon>
        <taxon>Yangochiroptera</taxon>
        <taxon>Phyllostomidae</taxon>
        <taxon>Phyllostominae</taxon>
        <taxon>Phyllostomus</taxon>
    </lineage>
</organism>
<feature type="region of interest" description="Disordered" evidence="1">
    <location>
        <begin position="227"/>
        <end position="264"/>
    </location>
</feature>
<dbReference type="EMBL" id="JABVXQ010000010">
    <property type="protein sequence ID" value="KAF6088257.1"/>
    <property type="molecule type" value="Genomic_DNA"/>
</dbReference>
<comment type="caution">
    <text evidence="2">The sequence shown here is derived from an EMBL/GenBank/DDBJ whole genome shotgun (WGS) entry which is preliminary data.</text>
</comment>
<protein>
    <submittedName>
        <fullName evidence="2">Uncharacterized protein</fullName>
    </submittedName>
</protein>
<evidence type="ECO:0000313" key="2">
    <source>
        <dbReference type="EMBL" id="KAF6088257.1"/>
    </source>
</evidence>
<name>A0A833Z3S0_9CHIR</name>
<gene>
    <name evidence="2" type="ORF">HJG60_008113</name>
</gene>